<sequence>MHINSKYISNLFKKLSVNNADLTGKVALVVGGDRGIGFYTALNLAKMGCKIIIAADNESWSERAVESIRAEVNN</sequence>
<keyword evidence="2" id="KW-1185">Reference proteome</keyword>
<dbReference type="AlphaFoldDB" id="A0A137P4D1"/>
<dbReference type="Proteomes" id="UP000070444">
    <property type="component" value="Unassembled WGS sequence"/>
</dbReference>
<evidence type="ECO:0008006" key="3">
    <source>
        <dbReference type="Google" id="ProtNLM"/>
    </source>
</evidence>
<evidence type="ECO:0000313" key="2">
    <source>
        <dbReference type="Proteomes" id="UP000070444"/>
    </source>
</evidence>
<dbReference type="InterPro" id="IPR036291">
    <property type="entry name" value="NAD(P)-bd_dom_sf"/>
</dbReference>
<dbReference type="SUPFAM" id="SSF51735">
    <property type="entry name" value="NAD(P)-binding Rossmann-fold domains"/>
    <property type="match status" value="1"/>
</dbReference>
<name>A0A137P4D1_CONC2</name>
<dbReference type="Gene3D" id="3.40.50.720">
    <property type="entry name" value="NAD(P)-binding Rossmann-like Domain"/>
    <property type="match status" value="1"/>
</dbReference>
<accession>A0A137P4D1</accession>
<dbReference type="InterPro" id="IPR002347">
    <property type="entry name" value="SDR_fam"/>
</dbReference>
<dbReference type="EMBL" id="KQ964520">
    <property type="protein sequence ID" value="KXN69880.1"/>
    <property type="molecule type" value="Genomic_DNA"/>
</dbReference>
<organism evidence="1 2">
    <name type="scientific">Conidiobolus coronatus (strain ATCC 28846 / CBS 209.66 / NRRL 28638)</name>
    <name type="common">Delacroixia coronata</name>
    <dbReference type="NCBI Taxonomy" id="796925"/>
    <lineage>
        <taxon>Eukaryota</taxon>
        <taxon>Fungi</taxon>
        <taxon>Fungi incertae sedis</taxon>
        <taxon>Zoopagomycota</taxon>
        <taxon>Entomophthoromycotina</taxon>
        <taxon>Entomophthoromycetes</taxon>
        <taxon>Entomophthorales</taxon>
        <taxon>Ancylistaceae</taxon>
        <taxon>Conidiobolus</taxon>
    </lineage>
</organism>
<dbReference type="Pfam" id="PF00106">
    <property type="entry name" value="adh_short"/>
    <property type="match status" value="1"/>
</dbReference>
<gene>
    <name evidence="1" type="ORF">CONCODRAFT_7638</name>
</gene>
<proteinExistence type="predicted"/>
<reference evidence="1 2" key="1">
    <citation type="journal article" date="2015" name="Genome Biol. Evol.">
        <title>Phylogenomic analyses indicate that early fungi evolved digesting cell walls of algal ancestors of land plants.</title>
        <authorList>
            <person name="Chang Y."/>
            <person name="Wang S."/>
            <person name="Sekimoto S."/>
            <person name="Aerts A.L."/>
            <person name="Choi C."/>
            <person name="Clum A."/>
            <person name="LaButti K.M."/>
            <person name="Lindquist E.A."/>
            <person name="Yee Ngan C."/>
            <person name="Ohm R.A."/>
            <person name="Salamov A.A."/>
            <person name="Grigoriev I.V."/>
            <person name="Spatafora J.W."/>
            <person name="Berbee M.L."/>
        </authorList>
    </citation>
    <scope>NUCLEOTIDE SEQUENCE [LARGE SCALE GENOMIC DNA]</scope>
    <source>
        <strain evidence="1 2">NRRL 28638</strain>
    </source>
</reference>
<dbReference type="STRING" id="796925.A0A137P4D1"/>
<protein>
    <recommendedName>
        <fullName evidence="3">NAD(P)-binding protein</fullName>
    </recommendedName>
</protein>
<feature type="non-terminal residue" evidence="1">
    <location>
        <position position="74"/>
    </location>
</feature>
<evidence type="ECO:0000313" key="1">
    <source>
        <dbReference type="EMBL" id="KXN69880.1"/>
    </source>
</evidence>
<dbReference type="OrthoDB" id="191139at2759"/>